<dbReference type="Proteomes" id="UP001360953">
    <property type="component" value="Unassembled WGS sequence"/>
</dbReference>
<accession>A0ABR1M2Z6</accession>
<evidence type="ECO:0008006" key="4">
    <source>
        <dbReference type="Google" id="ProtNLM"/>
    </source>
</evidence>
<protein>
    <recommendedName>
        <fullName evidence="4">Secreted protein</fullName>
    </recommendedName>
</protein>
<keyword evidence="3" id="KW-1185">Reference proteome</keyword>
<evidence type="ECO:0000256" key="1">
    <source>
        <dbReference type="SAM" id="Phobius"/>
    </source>
</evidence>
<feature type="transmembrane region" description="Helical" evidence="1">
    <location>
        <begin position="35"/>
        <end position="54"/>
    </location>
</feature>
<dbReference type="RefSeq" id="XP_066658255.1">
    <property type="nucleotide sequence ID" value="XM_066798992.1"/>
</dbReference>
<keyword evidence="1" id="KW-1133">Transmembrane helix</keyword>
<reference evidence="2 3" key="1">
    <citation type="submission" date="2024-04" db="EMBL/GenBank/DDBJ databases">
        <title>Phyllosticta paracitricarpa is synonymous to the EU quarantine fungus P. citricarpa based on phylogenomic analyses.</title>
        <authorList>
            <consortium name="Lawrence Berkeley National Laboratory"/>
            <person name="Van ingen-buijs V.A."/>
            <person name="Van westerhoven A.C."/>
            <person name="Haridas S."/>
            <person name="Skiadas P."/>
            <person name="Martin F."/>
            <person name="Groenewald J.Z."/>
            <person name="Crous P.W."/>
            <person name="Seidl M.F."/>
        </authorList>
    </citation>
    <scope>NUCLEOTIDE SEQUENCE [LARGE SCALE GENOMIC DNA]</scope>
    <source>
        <strain evidence="2 3">CPC 17464</strain>
    </source>
</reference>
<keyword evidence="1" id="KW-0472">Membrane</keyword>
<comment type="caution">
    <text evidence="2">The sequence shown here is derived from an EMBL/GenBank/DDBJ whole genome shotgun (WGS) entry which is preliminary data.</text>
</comment>
<dbReference type="EMBL" id="JBBPEH010000002">
    <property type="protein sequence ID" value="KAK7541962.1"/>
    <property type="molecule type" value="Genomic_DNA"/>
</dbReference>
<organism evidence="2 3">
    <name type="scientific">Phyllosticta citribraziliensis</name>
    <dbReference type="NCBI Taxonomy" id="989973"/>
    <lineage>
        <taxon>Eukaryota</taxon>
        <taxon>Fungi</taxon>
        <taxon>Dikarya</taxon>
        <taxon>Ascomycota</taxon>
        <taxon>Pezizomycotina</taxon>
        <taxon>Dothideomycetes</taxon>
        <taxon>Dothideomycetes incertae sedis</taxon>
        <taxon>Botryosphaeriales</taxon>
        <taxon>Phyllostictaceae</taxon>
        <taxon>Phyllosticta</taxon>
    </lineage>
</organism>
<sequence length="91" mass="10088">MAMAMVMPWCLSVCPSCCVLCLCFTLSVWLYPHTPTVLLLLPRMSIISSLLLLLRSKGNGGKGRKGPKLIRAVKLSHRLRTGINSFRLGFL</sequence>
<dbReference type="GeneID" id="92031898"/>
<evidence type="ECO:0000313" key="2">
    <source>
        <dbReference type="EMBL" id="KAK7541962.1"/>
    </source>
</evidence>
<keyword evidence="1" id="KW-0812">Transmembrane</keyword>
<proteinExistence type="predicted"/>
<gene>
    <name evidence="2" type="ORF">J3D65DRAFT_612136</name>
</gene>
<name>A0ABR1M2Z6_9PEZI</name>
<evidence type="ECO:0000313" key="3">
    <source>
        <dbReference type="Proteomes" id="UP001360953"/>
    </source>
</evidence>